<reference evidence="6" key="7">
    <citation type="submission" date="2022-01" db="EMBL/GenBank/DDBJ databases">
        <authorList>
            <person name="Mingchao X."/>
        </authorList>
    </citation>
    <scope>NUCLEOTIDE SEQUENCE</scope>
    <source>
        <strain evidence="6">Bv4372</strain>
    </source>
</reference>
<reference evidence="1 10" key="2">
    <citation type="journal article" date="2016" name="Genome Biol. Evol.">
        <title>Extensive mobilome-driven genome diversification in mouse gut-associated Bacteroides vulgatus mpk.</title>
        <authorList>
            <person name="Lange A."/>
            <person name="Beier S."/>
            <person name="Steimle A."/>
            <person name="Autenrieth I.B."/>
            <person name="Huson D.H."/>
            <person name="Frick J.S."/>
        </authorList>
    </citation>
    <scope>NUCLEOTIDE SEQUENCE [LARGE SCALE GENOMIC DNA]</scope>
    <source>
        <strain evidence="1">Mpk</strain>
        <strain evidence="10">mpk</strain>
    </source>
</reference>
<dbReference type="EMBL" id="QSTG01000002">
    <property type="protein sequence ID" value="RGM47666.1"/>
    <property type="molecule type" value="Genomic_DNA"/>
</dbReference>
<dbReference type="Proteomes" id="UP000462885">
    <property type="component" value="Unassembled WGS sequence"/>
</dbReference>
<evidence type="ECO:0000313" key="7">
    <source>
        <dbReference type="EMBL" id="RGM47666.1"/>
    </source>
</evidence>
<reference evidence="2 16" key="5">
    <citation type="submission" date="2019-10" db="EMBL/GenBank/DDBJ databases">
        <title>Genome Sequence and Assembly of iSURF_14.</title>
        <authorList>
            <person name="Wucher B.R."/>
            <person name="Ruoff K.L."/>
            <person name="Price C.E."/>
            <person name="Valls R.R."/>
            <person name="O'Toole G.A."/>
        </authorList>
    </citation>
    <scope>NUCLEOTIDE SEQUENCE [LARGE SCALE GENOMIC DNA]</scope>
    <source>
        <strain evidence="2 16">ANK132K_3B</strain>
    </source>
</reference>
<accession>A0A0P0M4M4</accession>
<evidence type="ECO:0000313" key="3">
    <source>
        <dbReference type="EMBL" id="KAB6555377.1"/>
    </source>
</evidence>
<dbReference type="EMBL" id="JAKKWZ010000063">
    <property type="protein sequence ID" value="MCG0342334.1"/>
    <property type="molecule type" value="Genomic_DNA"/>
</dbReference>
<evidence type="ECO:0000313" key="8">
    <source>
        <dbReference type="EMBL" id="RGW48732.1"/>
    </source>
</evidence>
<evidence type="ECO:0000313" key="2">
    <source>
        <dbReference type="EMBL" id="KAB5437010.1"/>
    </source>
</evidence>
<evidence type="ECO:0000313" key="13">
    <source>
        <dbReference type="Proteomes" id="UP000285469"/>
    </source>
</evidence>
<evidence type="ECO:0000313" key="4">
    <source>
        <dbReference type="EMBL" id="KAB6632878.1"/>
    </source>
</evidence>
<evidence type="ECO:0000313" key="16">
    <source>
        <dbReference type="Proteomes" id="UP000462885"/>
    </source>
</evidence>
<reference evidence="14 15" key="4">
    <citation type="journal article" date="2019" name="Nat. Med.">
        <title>A library of human gut bacterial isolates paired with longitudinal multiomics data enables mechanistic microbiome research.</title>
        <authorList>
            <person name="Poyet M."/>
            <person name="Groussin M."/>
            <person name="Gibbons S.M."/>
            <person name="Avila-Pacheco J."/>
            <person name="Jiang X."/>
            <person name="Kearney S.M."/>
            <person name="Perrotta A.R."/>
            <person name="Berdy B."/>
            <person name="Zhao S."/>
            <person name="Lieberman T.D."/>
            <person name="Swanson P.K."/>
            <person name="Smith M."/>
            <person name="Roesemann S."/>
            <person name="Alexander J.E."/>
            <person name="Rich S.A."/>
            <person name="Livny J."/>
            <person name="Vlamakis H."/>
            <person name="Clish C."/>
            <person name="Bullock K."/>
            <person name="Deik A."/>
            <person name="Scott J."/>
            <person name="Pierce K.A."/>
            <person name="Xavier R.J."/>
            <person name="Alm E.J."/>
        </authorList>
    </citation>
    <scope>NUCLEOTIDE SEQUENCE [LARGE SCALE GENOMIC DNA]</scope>
    <source>
        <strain evidence="3 14">BIOML-A111</strain>
        <strain evidence="4 15">BIOML-A98</strain>
    </source>
</reference>
<dbReference type="Proteomes" id="UP000462015">
    <property type="component" value="Unassembled WGS sequence"/>
</dbReference>
<reference evidence="5" key="6">
    <citation type="submission" date="2021-06" db="EMBL/GenBank/DDBJ databases">
        <title>Collection of gut derived symbiotic bacterial strains cultured from healthy donors.</title>
        <authorList>
            <person name="Lin H."/>
            <person name="Littmann E."/>
            <person name="Pamer E.G."/>
        </authorList>
    </citation>
    <scope>NUCLEOTIDE SEQUENCE</scope>
    <source>
        <strain evidence="5">MSK.6.33</strain>
    </source>
</reference>
<dbReference type="AlphaFoldDB" id="A0A0P0M4M4"/>
<reference evidence="11 12" key="3">
    <citation type="submission" date="2018-08" db="EMBL/GenBank/DDBJ databases">
        <title>A genome reference for cultivated species of the human gut microbiota.</title>
        <authorList>
            <person name="Zou Y."/>
            <person name="Xue W."/>
            <person name="Luo G."/>
        </authorList>
    </citation>
    <scope>NUCLEOTIDE SEQUENCE [LARGE SCALE GENOMIC DNA]</scope>
    <source>
        <strain evidence="8 13">AF12-25</strain>
        <strain evidence="9 12">AM16-6</strain>
        <strain evidence="7 11">OM08-13BH</strain>
    </source>
</reference>
<dbReference type="EMBL" id="CP013020">
    <property type="protein sequence ID" value="ALK85815.1"/>
    <property type="molecule type" value="Genomic_DNA"/>
</dbReference>
<evidence type="ECO:0000313" key="14">
    <source>
        <dbReference type="Proteomes" id="UP000437431"/>
    </source>
</evidence>
<dbReference type="EMBL" id="WDAY01000072">
    <property type="protein sequence ID" value="KAB6555377.1"/>
    <property type="molecule type" value="Genomic_DNA"/>
</dbReference>
<dbReference type="RefSeq" id="WP_011964980.1">
    <property type="nucleotide sequence ID" value="NZ_CAXSKM010000077.1"/>
</dbReference>
<dbReference type="PATRIC" id="fig|435590.9.peg.3812"/>
<organism evidence="1 10">
    <name type="scientific">Phocaeicola vulgatus</name>
    <name type="common">Bacteroides vulgatus</name>
    <dbReference type="NCBI Taxonomy" id="821"/>
    <lineage>
        <taxon>Bacteria</taxon>
        <taxon>Pseudomonadati</taxon>
        <taxon>Bacteroidota</taxon>
        <taxon>Bacteroidia</taxon>
        <taxon>Bacteroidales</taxon>
        <taxon>Bacteroidaceae</taxon>
        <taxon>Phocaeicola</taxon>
    </lineage>
</organism>
<gene>
    <name evidence="1" type="ORF">BvMPK_3245</name>
    <name evidence="9" type="ORF">DW193_18300</name>
    <name evidence="8" type="ORF">DWV70_07045</name>
    <name evidence="7" type="ORF">DXC16_01825</name>
    <name evidence="2" type="ORF">F9Z94_11145</name>
    <name evidence="4" type="ORF">GAY12_15615</name>
    <name evidence="3" type="ORF">GAY79_20955</name>
    <name evidence="5" type="ORF">KTG10_11490</name>
    <name evidence="6" type="ORF">L4X52_20495</name>
</gene>
<dbReference type="Proteomes" id="UP001201179">
    <property type="component" value="Unassembled WGS sequence"/>
</dbReference>
<protein>
    <submittedName>
        <fullName evidence="1">Uncharacterized protein</fullName>
    </submittedName>
</protein>
<evidence type="ECO:0000313" key="5">
    <source>
        <dbReference type="EMBL" id="MBU9139359.1"/>
    </source>
</evidence>
<dbReference type="Proteomes" id="UP000283713">
    <property type="component" value="Unassembled WGS sequence"/>
</dbReference>
<dbReference type="EMBL" id="WCIF01000012">
    <property type="protein sequence ID" value="KAB5437010.1"/>
    <property type="molecule type" value="Genomic_DNA"/>
</dbReference>
<dbReference type="Proteomes" id="UP000061587">
    <property type="component" value="Chromosome"/>
</dbReference>
<dbReference type="Proteomes" id="UP000437431">
    <property type="component" value="Unassembled WGS sequence"/>
</dbReference>
<sequence length="134" mass="14893">MPNENNLLPEHAQLAAVLDNPDAIQRIKEPTEKVQIAAVQKKPELVRLFTNTTEKVQLSAVIASPESVLLMQAPSPLACFTAVERMFKADLPPTTGILAAARRLVFRMKGNRKLGEPDTEAVKEFFDEVKSFKH</sequence>
<evidence type="ECO:0000313" key="6">
    <source>
        <dbReference type="EMBL" id="MCG0342334.1"/>
    </source>
</evidence>
<dbReference type="Proteomes" id="UP000261003">
    <property type="component" value="Unassembled WGS sequence"/>
</dbReference>
<reference evidence="10" key="1">
    <citation type="submission" date="2015-10" db="EMBL/GenBank/DDBJ databases">
        <title>Extensive mobilome-driven genome diversification in gut-associated Bacteroides vulgatus mpk.</title>
        <authorList>
            <person name="Beier S."/>
            <person name="Lange A."/>
            <person name="Huson D.H."/>
            <person name="Frick J.-S."/>
            <person name="Autenrieth I.B."/>
        </authorList>
    </citation>
    <scope>NUCLEOTIDE SEQUENCE [LARGE SCALE GENOMIC DNA]</scope>
    <source>
        <strain evidence="10">mpk</strain>
    </source>
</reference>
<dbReference type="Proteomes" id="UP000285469">
    <property type="component" value="Unassembled WGS sequence"/>
</dbReference>
<dbReference type="OMA" id="PAACFMA"/>
<dbReference type="EMBL" id="QSAI01000010">
    <property type="protein sequence ID" value="RGW48732.1"/>
    <property type="molecule type" value="Genomic_DNA"/>
</dbReference>
<evidence type="ECO:0000313" key="10">
    <source>
        <dbReference type="Proteomes" id="UP000061587"/>
    </source>
</evidence>
<dbReference type="Proteomes" id="UP000736888">
    <property type="component" value="Unassembled WGS sequence"/>
</dbReference>
<dbReference type="GeneID" id="5304671"/>
<proteinExistence type="predicted"/>
<name>A0A0P0M4M4_PHOVU</name>
<dbReference type="EMBL" id="QRKA01000032">
    <property type="protein sequence ID" value="RHH74795.1"/>
    <property type="molecule type" value="Genomic_DNA"/>
</dbReference>
<dbReference type="EMBL" id="WDAL01000032">
    <property type="protein sequence ID" value="KAB6632878.1"/>
    <property type="molecule type" value="Genomic_DNA"/>
</dbReference>
<evidence type="ECO:0000313" key="1">
    <source>
        <dbReference type="EMBL" id="ALK85815.1"/>
    </source>
</evidence>
<evidence type="ECO:0000313" key="15">
    <source>
        <dbReference type="Proteomes" id="UP000462015"/>
    </source>
</evidence>
<evidence type="ECO:0000313" key="11">
    <source>
        <dbReference type="Proteomes" id="UP000261003"/>
    </source>
</evidence>
<evidence type="ECO:0000313" key="12">
    <source>
        <dbReference type="Proteomes" id="UP000283713"/>
    </source>
</evidence>
<evidence type="ECO:0000313" key="9">
    <source>
        <dbReference type="EMBL" id="RHH74795.1"/>
    </source>
</evidence>
<dbReference type="EMBL" id="JAHPYS010000022">
    <property type="protein sequence ID" value="MBU9139359.1"/>
    <property type="molecule type" value="Genomic_DNA"/>
</dbReference>